<dbReference type="PANTHER" id="PTHR10517:SF14">
    <property type="entry name" value="FOLATE RECEPTOR 1-RELATED"/>
    <property type="match status" value="1"/>
</dbReference>
<keyword evidence="4" id="KW-1133">Transmembrane helix</keyword>
<keyword evidence="2 5" id="KW-0732">Signal</keyword>
<dbReference type="Proteomes" id="UP001642483">
    <property type="component" value="Unassembled WGS sequence"/>
</dbReference>
<comment type="similarity">
    <text evidence="1">Belongs to the folate receptor family.</text>
</comment>
<dbReference type="EMBL" id="CAWYQH010000068">
    <property type="protein sequence ID" value="CAK8680411.1"/>
    <property type="molecule type" value="Genomic_DNA"/>
</dbReference>
<comment type="caution">
    <text evidence="7">The sequence shown here is derived from an EMBL/GenBank/DDBJ whole genome shotgun (WGS) entry which is preliminary data.</text>
</comment>
<feature type="transmembrane region" description="Helical" evidence="4">
    <location>
        <begin position="230"/>
        <end position="247"/>
    </location>
</feature>
<keyword evidence="3" id="KW-1015">Disulfide bond</keyword>
<dbReference type="InterPro" id="IPR018143">
    <property type="entry name" value="Folate_rcpt-like"/>
</dbReference>
<keyword evidence="4" id="KW-0812">Transmembrane</keyword>
<sequence>MYLKGILLCIFVVTVLADEDVLNTCLDAKYHKSKPSIEDALFSECSSWKDRSCCTNKTAYWSHQSGPENSYNFSYDHCGSMSDKCRRRFFQDNCFYECSPNVGPWIVTEKISYRNQRFKNVPICESSCTAWYDDCKNDLTCKDDWGDGWNWTSGFNTCPENAKCKSFSEIFQNATNFCQRVFVGDFAVVPKDSKEPCLVLWFDSKVNPNDEVARYYAKKKGLCCGARRNQYAAAFLLFALFLWMYLAL</sequence>
<evidence type="ECO:0000256" key="1">
    <source>
        <dbReference type="ARBA" id="ARBA00007932"/>
    </source>
</evidence>
<dbReference type="InterPro" id="IPR004269">
    <property type="entry name" value="Folate_rcpt"/>
</dbReference>
<proteinExistence type="inferred from homology"/>
<evidence type="ECO:0000256" key="3">
    <source>
        <dbReference type="ARBA" id="ARBA00023157"/>
    </source>
</evidence>
<accession>A0ABP0FLC0</accession>
<evidence type="ECO:0000259" key="6">
    <source>
        <dbReference type="Pfam" id="PF03024"/>
    </source>
</evidence>
<evidence type="ECO:0000313" key="7">
    <source>
        <dbReference type="EMBL" id="CAK8680411.1"/>
    </source>
</evidence>
<reference evidence="7 8" key="1">
    <citation type="submission" date="2024-02" db="EMBL/GenBank/DDBJ databases">
        <authorList>
            <person name="Daric V."/>
            <person name="Darras S."/>
        </authorList>
    </citation>
    <scope>NUCLEOTIDE SEQUENCE [LARGE SCALE GENOMIC DNA]</scope>
</reference>
<evidence type="ECO:0000313" key="8">
    <source>
        <dbReference type="Proteomes" id="UP001642483"/>
    </source>
</evidence>
<evidence type="ECO:0000256" key="2">
    <source>
        <dbReference type="ARBA" id="ARBA00022729"/>
    </source>
</evidence>
<evidence type="ECO:0000256" key="4">
    <source>
        <dbReference type="SAM" id="Phobius"/>
    </source>
</evidence>
<feature type="chain" id="PRO_5046805653" description="Folate receptor-like domain-containing protein" evidence="5">
    <location>
        <begin position="18"/>
        <end position="248"/>
    </location>
</feature>
<dbReference type="PANTHER" id="PTHR10517">
    <property type="entry name" value="FOLATE RECEPTOR"/>
    <property type="match status" value="1"/>
</dbReference>
<feature type="signal peptide" evidence="5">
    <location>
        <begin position="1"/>
        <end position="17"/>
    </location>
</feature>
<feature type="domain" description="Folate receptor-like" evidence="6">
    <location>
        <begin position="24"/>
        <end position="198"/>
    </location>
</feature>
<gene>
    <name evidence="7" type="ORF">CVLEPA_LOCUS10665</name>
</gene>
<evidence type="ECO:0000256" key="5">
    <source>
        <dbReference type="SAM" id="SignalP"/>
    </source>
</evidence>
<organism evidence="7 8">
    <name type="scientific">Clavelina lepadiformis</name>
    <name type="common">Light-bulb sea squirt</name>
    <name type="synonym">Ascidia lepadiformis</name>
    <dbReference type="NCBI Taxonomy" id="159417"/>
    <lineage>
        <taxon>Eukaryota</taxon>
        <taxon>Metazoa</taxon>
        <taxon>Chordata</taxon>
        <taxon>Tunicata</taxon>
        <taxon>Ascidiacea</taxon>
        <taxon>Aplousobranchia</taxon>
        <taxon>Clavelinidae</taxon>
        <taxon>Clavelina</taxon>
    </lineage>
</organism>
<keyword evidence="8" id="KW-1185">Reference proteome</keyword>
<keyword evidence="4" id="KW-0472">Membrane</keyword>
<name>A0ABP0FLC0_CLALP</name>
<protein>
    <recommendedName>
        <fullName evidence="6">Folate receptor-like domain-containing protein</fullName>
    </recommendedName>
</protein>
<dbReference type="Pfam" id="PF03024">
    <property type="entry name" value="Folate_rec"/>
    <property type="match status" value="1"/>
</dbReference>